<protein>
    <submittedName>
        <fullName evidence="1">Uncharacterized protein</fullName>
    </submittedName>
</protein>
<name>A0A067LIA1_JATCU</name>
<sequence length="110" mass="12411">MGLASEKDVQVLFDQSDDEDNEVVESGTSGVKSYKANVRIADVPSDIDEGELLNISSMYGVALEYKLVHPFEHLRVNKPLDNDSMMLYEESFRSGFWLPLSKPSKSFFND</sequence>
<dbReference type="AlphaFoldDB" id="A0A067LIA1"/>
<gene>
    <name evidence="1" type="ORF">JCGZ_19187</name>
</gene>
<dbReference type="EMBL" id="KK914254">
    <property type="protein sequence ID" value="KDP44320.1"/>
    <property type="molecule type" value="Genomic_DNA"/>
</dbReference>
<evidence type="ECO:0000313" key="2">
    <source>
        <dbReference type="Proteomes" id="UP000027138"/>
    </source>
</evidence>
<reference evidence="1 2" key="1">
    <citation type="journal article" date="2014" name="PLoS ONE">
        <title>Global Analysis of Gene Expression Profiles in Physic Nut (Jatropha curcas L.) Seedlings Exposed to Salt Stress.</title>
        <authorList>
            <person name="Zhang L."/>
            <person name="Zhang C."/>
            <person name="Wu P."/>
            <person name="Chen Y."/>
            <person name="Li M."/>
            <person name="Jiang H."/>
            <person name="Wu G."/>
        </authorList>
    </citation>
    <scope>NUCLEOTIDE SEQUENCE [LARGE SCALE GENOMIC DNA]</scope>
    <source>
        <strain evidence="2">cv. GZQX0401</strain>
        <tissue evidence="1">Young leaves</tissue>
    </source>
</reference>
<dbReference type="Proteomes" id="UP000027138">
    <property type="component" value="Unassembled WGS sequence"/>
</dbReference>
<proteinExistence type="predicted"/>
<organism evidence="1 2">
    <name type="scientific">Jatropha curcas</name>
    <name type="common">Barbados nut</name>
    <dbReference type="NCBI Taxonomy" id="180498"/>
    <lineage>
        <taxon>Eukaryota</taxon>
        <taxon>Viridiplantae</taxon>
        <taxon>Streptophyta</taxon>
        <taxon>Embryophyta</taxon>
        <taxon>Tracheophyta</taxon>
        <taxon>Spermatophyta</taxon>
        <taxon>Magnoliopsida</taxon>
        <taxon>eudicotyledons</taxon>
        <taxon>Gunneridae</taxon>
        <taxon>Pentapetalae</taxon>
        <taxon>rosids</taxon>
        <taxon>fabids</taxon>
        <taxon>Malpighiales</taxon>
        <taxon>Euphorbiaceae</taxon>
        <taxon>Crotonoideae</taxon>
        <taxon>Jatropheae</taxon>
        <taxon>Jatropha</taxon>
    </lineage>
</organism>
<keyword evidence="2" id="KW-1185">Reference proteome</keyword>
<accession>A0A067LIA1</accession>
<evidence type="ECO:0000313" key="1">
    <source>
        <dbReference type="EMBL" id="KDP44320.1"/>
    </source>
</evidence>